<organism evidence="1 2">
    <name type="scientific">Diaphorina citri</name>
    <name type="common">Asian citrus psyllid</name>
    <dbReference type="NCBI Taxonomy" id="121845"/>
    <lineage>
        <taxon>Eukaryota</taxon>
        <taxon>Metazoa</taxon>
        <taxon>Ecdysozoa</taxon>
        <taxon>Arthropoda</taxon>
        <taxon>Hexapoda</taxon>
        <taxon>Insecta</taxon>
        <taxon>Pterygota</taxon>
        <taxon>Neoptera</taxon>
        <taxon>Paraneoptera</taxon>
        <taxon>Hemiptera</taxon>
        <taxon>Sternorrhyncha</taxon>
        <taxon>Psylloidea</taxon>
        <taxon>Psyllidae</taxon>
        <taxon>Diaphorininae</taxon>
        <taxon>Diaphorina</taxon>
    </lineage>
</organism>
<keyword evidence="1" id="KW-1185">Reference proteome</keyword>
<dbReference type="AlphaFoldDB" id="A0A3Q0JGH8"/>
<gene>
    <name evidence="2" type="primary">LOC113471319</name>
</gene>
<dbReference type="RefSeq" id="XP_026686188.1">
    <property type="nucleotide sequence ID" value="XM_026830387.1"/>
</dbReference>
<protein>
    <submittedName>
        <fullName evidence="2">Uncharacterized protein LOC113471319</fullName>
    </submittedName>
</protein>
<proteinExistence type="predicted"/>
<sequence length="319" mass="35580">MTNPGGIGWLNEGCNPHHVIENPLYEGVNMLPTYGGLLDPVAADSILVADPLPNPPIYQNIIAALQALSNASGRQGEEVRSLISILETVCPKWKISLAMLNEHIRTTGETGFRLTTAKVFAMEGQDEIYDNNAHTTQRQIVIDVSLSSFGLLLRQMPHIYSLSDKIPQQPKFESVFSSELQRFFNSIIRARAIANADGRAEIAKSKKELIRVAMEVGEMSVIKDVLSMSLDTMKHLFTIDPVNAVSAHFDDVKTLMMEPVYDMIQACPELYGFTNSIVHSLDHVEIVDRNSYNERISLGMLTSNTTARVRNPERRQKLI</sequence>
<reference evidence="2" key="1">
    <citation type="submission" date="2025-08" db="UniProtKB">
        <authorList>
            <consortium name="RefSeq"/>
        </authorList>
    </citation>
    <scope>IDENTIFICATION</scope>
</reference>
<dbReference type="KEGG" id="dci:113471319"/>
<evidence type="ECO:0000313" key="2">
    <source>
        <dbReference type="RefSeq" id="XP_026686188.1"/>
    </source>
</evidence>
<dbReference type="GeneID" id="113471319"/>
<accession>A0A3Q0JGH8</accession>
<evidence type="ECO:0000313" key="1">
    <source>
        <dbReference type="Proteomes" id="UP000079169"/>
    </source>
</evidence>
<dbReference type="Proteomes" id="UP000079169">
    <property type="component" value="Unplaced"/>
</dbReference>
<name>A0A3Q0JGH8_DIACI</name>
<dbReference type="PaxDb" id="121845-A0A3Q0JGH8"/>